<evidence type="ECO:0000313" key="2">
    <source>
        <dbReference type="EMBL" id="KAF2733130.1"/>
    </source>
</evidence>
<feature type="domain" description="Heterokaryon incompatibility" evidence="1">
    <location>
        <begin position="54"/>
        <end position="188"/>
    </location>
</feature>
<gene>
    <name evidence="2" type="ORF">EJ04DRAFT_392175</name>
</gene>
<keyword evidence="3" id="KW-1185">Reference proteome</keyword>
<dbReference type="AlphaFoldDB" id="A0A9P4QVB6"/>
<accession>A0A9P4QVB6</accession>
<evidence type="ECO:0000313" key="3">
    <source>
        <dbReference type="Proteomes" id="UP000799444"/>
    </source>
</evidence>
<feature type="non-terminal residue" evidence="2">
    <location>
        <position position="1"/>
    </location>
</feature>
<dbReference type="PANTHER" id="PTHR33112:SF1">
    <property type="entry name" value="HETEROKARYON INCOMPATIBILITY DOMAIN-CONTAINING PROTEIN"/>
    <property type="match status" value="1"/>
</dbReference>
<dbReference type="OrthoDB" id="5428863at2759"/>
<protein>
    <submittedName>
        <fullName evidence="2">HET-domain-containing protein</fullName>
    </submittedName>
</protein>
<evidence type="ECO:0000259" key="1">
    <source>
        <dbReference type="Pfam" id="PF06985"/>
    </source>
</evidence>
<organism evidence="2 3">
    <name type="scientific">Polyplosphaeria fusca</name>
    <dbReference type="NCBI Taxonomy" id="682080"/>
    <lineage>
        <taxon>Eukaryota</taxon>
        <taxon>Fungi</taxon>
        <taxon>Dikarya</taxon>
        <taxon>Ascomycota</taxon>
        <taxon>Pezizomycotina</taxon>
        <taxon>Dothideomycetes</taxon>
        <taxon>Pleosporomycetidae</taxon>
        <taxon>Pleosporales</taxon>
        <taxon>Tetraplosphaeriaceae</taxon>
        <taxon>Polyplosphaeria</taxon>
    </lineage>
</organism>
<name>A0A9P4QVB6_9PLEO</name>
<dbReference type="InterPro" id="IPR010730">
    <property type="entry name" value="HET"/>
</dbReference>
<dbReference type="Proteomes" id="UP000799444">
    <property type="component" value="Unassembled WGS sequence"/>
</dbReference>
<comment type="caution">
    <text evidence="2">The sequence shown here is derived from an EMBL/GenBank/DDBJ whole genome shotgun (WGS) entry which is preliminary data.</text>
</comment>
<dbReference type="EMBL" id="ML996166">
    <property type="protein sequence ID" value="KAF2733130.1"/>
    <property type="molecule type" value="Genomic_DNA"/>
</dbReference>
<dbReference type="PANTHER" id="PTHR33112">
    <property type="entry name" value="DOMAIN PROTEIN, PUTATIVE-RELATED"/>
    <property type="match status" value="1"/>
</dbReference>
<proteinExistence type="predicted"/>
<reference evidence="2" key="1">
    <citation type="journal article" date="2020" name="Stud. Mycol.">
        <title>101 Dothideomycetes genomes: a test case for predicting lifestyles and emergence of pathogens.</title>
        <authorList>
            <person name="Haridas S."/>
            <person name="Albert R."/>
            <person name="Binder M."/>
            <person name="Bloem J."/>
            <person name="Labutti K."/>
            <person name="Salamov A."/>
            <person name="Andreopoulos B."/>
            <person name="Baker S."/>
            <person name="Barry K."/>
            <person name="Bills G."/>
            <person name="Bluhm B."/>
            <person name="Cannon C."/>
            <person name="Castanera R."/>
            <person name="Culley D."/>
            <person name="Daum C."/>
            <person name="Ezra D."/>
            <person name="Gonzalez J."/>
            <person name="Henrissat B."/>
            <person name="Kuo A."/>
            <person name="Liang C."/>
            <person name="Lipzen A."/>
            <person name="Lutzoni F."/>
            <person name="Magnuson J."/>
            <person name="Mondo S."/>
            <person name="Nolan M."/>
            <person name="Ohm R."/>
            <person name="Pangilinan J."/>
            <person name="Park H.-J."/>
            <person name="Ramirez L."/>
            <person name="Alfaro M."/>
            <person name="Sun H."/>
            <person name="Tritt A."/>
            <person name="Yoshinaga Y."/>
            <person name="Zwiers L.-H."/>
            <person name="Turgeon B."/>
            <person name="Goodwin S."/>
            <person name="Spatafora J."/>
            <person name="Crous P."/>
            <person name="Grigoriev I."/>
        </authorList>
    </citation>
    <scope>NUCLEOTIDE SEQUENCE</scope>
    <source>
        <strain evidence="2">CBS 125425</strain>
    </source>
</reference>
<dbReference type="Pfam" id="PF06985">
    <property type="entry name" value="HET"/>
    <property type="match status" value="1"/>
</dbReference>
<feature type="non-terminal residue" evidence="2">
    <location>
        <position position="210"/>
    </location>
</feature>
<sequence>WLNHCRMYHKHSHLDGRVPPLRLCRNDRASIPIGLKMIDCQTRKIVPAPPGEPYVALSYVWGVQHLEKSRANADLLPNNLPKTIEDSLVVTRELNMRYLWIDKYCIDPGNENEEHDTINNMDKIYAGAEITIVAAVGQGPHHGLPRVSGPLPNEHSFKIGEHTFLPLRNPRAAVSSSKWSTRGWTYQEALLSRRRLVFNEDHMYFQCRAM</sequence>